<evidence type="ECO:0000313" key="1">
    <source>
        <dbReference type="EMBL" id="MDT0262974.1"/>
    </source>
</evidence>
<sequence length="118" mass="13409">MDWSAVVERYGPSWERELRHRLRDGDETALLELFDHTAPAVYSHALAVTGSARRAARLTRRTYLETWLHPEVLADVRVPVRTRTVMLAHRLASCDVPRLGRRTHRRALAATSAQRSGG</sequence>
<accession>A0ABU2JE66</accession>
<name>A0ABU2JE66_9ACTN</name>
<keyword evidence="2" id="KW-1185">Reference proteome</keyword>
<evidence type="ECO:0000313" key="2">
    <source>
        <dbReference type="Proteomes" id="UP001183176"/>
    </source>
</evidence>
<dbReference type="InterPro" id="IPR013325">
    <property type="entry name" value="RNA_pol_sigma_r2"/>
</dbReference>
<proteinExistence type="predicted"/>
<gene>
    <name evidence="1" type="ORF">RM423_16385</name>
</gene>
<dbReference type="EMBL" id="JAVREH010000025">
    <property type="protein sequence ID" value="MDT0262974.1"/>
    <property type="molecule type" value="Genomic_DNA"/>
</dbReference>
<organism evidence="1 2">
    <name type="scientific">Jatrophihabitans lederbergiae</name>
    <dbReference type="NCBI Taxonomy" id="3075547"/>
    <lineage>
        <taxon>Bacteria</taxon>
        <taxon>Bacillati</taxon>
        <taxon>Actinomycetota</taxon>
        <taxon>Actinomycetes</taxon>
        <taxon>Jatrophihabitantales</taxon>
        <taxon>Jatrophihabitantaceae</taxon>
        <taxon>Jatrophihabitans</taxon>
    </lineage>
</organism>
<comment type="caution">
    <text evidence="1">The sequence shown here is derived from an EMBL/GenBank/DDBJ whole genome shotgun (WGS) entry which is preliminary data.</text>
</comment>
<dbReference type="Gene3D" id="1.10.1740.10">
    <property type="match status" value="1"/>
</dbReference>
<protein>
    <submittedName>
        <fullName evidence="1">Uncharacterized protein</fullName>
    </submittedName>
</protein>
<dbReference type="SUPFAM" id="SSF88946">
    <property type="entry name" value="Sigma2 domain of RNA polymerase sigma factors"/>
    <property type="match status" value="1"/>
</dbReference>
<dbReference type="Proteomes" id="UP001183176">
    <property type="component" value="Unassembled WGS sequence"/>
</dbReference>
<dbReference type="RefSeq" id="WP_311424121.1">
    <property type="nucleotide sequence ID" value="NZ_JAVREH010000025.1"/>
</dbReference>
<reference evidence="2" key="1">
    <citation type="submission" date="2023-07" db="EMBL/GenBank/DDBJ databases">
        <title>30 novel species of actinomycetes from the DSMZ collection.</title>
        <authorList>
            <person name="Nouioui I."/>
        </authorList>
    </citation>
    <scope>NUCLEOTIDE SEQUENCE [LARGE SCALE GENOMIC DNA]</scope>
    <source>
        <strain evidence="2">DSM 44399</strain>
    </source>
</reference>